<dbReference type="InterPro" id="IPR012340">
    <property type="entry name" value="NA-bd_OB-fold"/>
</dbReference>
<evidence type="ECO:0000313" key="1">
    <source>
        <dbReference type="EMBL" id="PLN81048.1"/>
    </source>
</evidence>
<reference evidence="2" key="1">
    <citation type="submission" date="2017-12" db="EMBL/GenBank/DDBJ databases">
        <authorList>
            <consortium name="DOE Joint Genome Institute"/>
            <person name="Mondo S.J."/>
            <person name="Kjaerbolling I."/>
            <person name="Vesth T.C."/>
            <person name="Frisvad J.C."/>
            <person name="Nybo J.L."/>
            <person name="Theobald S."/>
            <person name="Kuo A."/>
            <person name="Bowyer P."/>
            <person name="Matsuda Y."/>
            <person name="Lyhne E.K."/>
            <person name="Kogle M.E."/>
            <person name="Clum A."/>
            <person name="Lipzen A."/>
            <person name="Salamov A."/>
            <person name="Ngan C.Y."/>
            <person name="Daum C."/>
            <person name="Chiniquy J."/>
            <person name="Barry K."/>
            <person name="LaButti K."/>
            <person name="Haridas S."/>
            <person name="Simmons B.A."/>
            <person name="Magnuson J.K."/>
            <person name="Mortensen U.H."/>
            <person name="Larsen T.O."/>
            <person name="Grigoriev I.V."/>
            <person name="Baker S.E."/>
            <person name="Andersen M.R."/>
            <person name="Nordberg H.P."/>
            <person name="Cantor M.N."/>
            <person name="Hua S.X."/>
        </authorList>
    </citation>
    <scope>NUCLEOTIDE SEQUENCE [LARGE SCALE GENOMIC DNA]</scope>
    <source>
        <strain evidence="2">IBT 19404</strain>
    </source>
</reference>
<accession>A0A2J5HV20</accession>
<organism evidence="1 2">
    <name type="scientific">Aspergillus taichungensis</name>
    <dbReference type="NCBI Taxonomy" id="482145"/>
    <lineage>
        <taxon>Eukaryota</taxon>
        <taxon>Fungi</taxon>
        <taxon>Dikarya</taxon>
        <taxon>Ascomycota</taxon>
        <taxon>Pezizomycotina</taxon>
        <taxon>Eurotiomycetes</taxon>
        <taxon>Eurotiomycetidae</taxon>
        <taxon>Eurotiales</taxon>
        <taxon>Aspergillaceae</taxon>
        <taxon>Aspergillus</taxon>
        <taxon>Aspergillus subgen. Circumdati</taxon>
    </lineage>
</organism>
<gene>
    <name evidence="1" type="ORF">BDW42DRAFT_169881</name>
</gene>
<evidence type="ECO:0000313" key="2">
    <source>
        <dbReference type="Proteomes" id="UP000235023"/>
    </source>
</evidence>
<dbReference type="Gene3D" id="2.40.50.140">
    <property type="entry name" value="Nucleic acid-binding proteins"/>
    <property type="match status" value="1"/>
</dbReference>
<dbReference type="EMBL" id="KZ559541">
    <property type="protein sequence ID" value="PLN81048.1"/>
    <property type="molecule type" value="Genomic_DNA"/>
</dbReference>
<dbReference type="OrthoDB" id="77828at2759"/>
<protein>
    <submittedName>
        <fullName evidence="1">Uncharacterized protein</fullName>
    </submittedName>
</protein>
<proteinExistence type="predicted"/>
<sequence length="54" mass="6173">MATVDDNGLEFYPAYCFKAAPTHFTWVKMAAADVHRLRRRFQYGGTSIPVYSNT</sequence>
<keyword evidence="2" id="KW-1185">Reference proteome</keyword>
<dbReference type="AlphaFoldDB" id="A0A2J5HV20"/>
<name>A0A2J5HV20_9EURO</name>
<dbReference type="Proteomes" id="UP000235023">
    <property type="component" value="Unassembled WGS sequence"/>
</dbReference>